<accession>A0A345ZCF4</accession>
<dbReference type="AlphaFoldDB" id="A0A345ZCF4"/>
<dbReference type="InterPro" id="IPR023214">
    <property type="entry name" value="HAD_sf"/>
</dbReference>
<reference evidence="2 3" key="1">
    <citation type="submission" date="2017-12" db="EMBL/GenBank/DDBJ databases">
        <title>Chromulinavorax destructans is a abundant pathogen of dominant heterotrophic picoflagllates.</title>
        <authorList>
            <person name="Deeg C.M."/>
            <person name="Zimmer M."/>
            <person name="Suttle C.A."/>
        </authorList>
    </citation>
    <scope>NUCLEOTIDE SEQUENCE [LARGE SCALE GENOMIC DNA]</scope>
    <source>
        <strain evidence="2 3">SeV1</strain>
    </source>
</reference>
<feature type="signal peptide" evidence="1">
    <location>
        <begin position="1"/>
        <end position="19"/>
    </location>
</feature>
<dbReference type="Proteomes" id="UP000254834">
    <property type="component" value="Chromosome"/>
</dbReference>
<proteinExistence type="predicted"/>
<organism evidence="2 3">
    <name type="scientific">Candidatus Chromulinivorax destructor</name>
    <dbReference type="NCBI Taxonomy" id="2066483"/>
    <lineage>
        <taxon>Bacteria</taxon>
        <taxon>Candidatus Babelota</taxon>
        <taxon>Candidatus Babeliae</taxon>
        <taxon>Candidatus Babeliales</taxon>
        <taxon>Candidatus Chromulinivoraceae</taxon>
        <taxon>Candidatus Chromulinivorax</taxon>
    </lineage>
</organism>
<dbReference type="OrthoDB" id="9797415at2"/>
<protein>
    <recommendedName>
        <fullName evidence="4">HAD family hydrolase</fullName>
    </recommendedName>
</protein>
<dbReference type="KEGG" id="cdes:C0J27_04530"/>
<dbReference type="RefSeq" id="WP_115585986.1">
    <property type="nucleotide sequence ID" value="NZ_CP025544.1"/>
</dbReference>
<keyword evidence="3" id="KW-1185">Reference proteome</keyword>
<evidence type="ECO:0008006" key="4">
    <source>
        <dbReference type="Google" id="ProtNLM"/>
    </source>
</evidence>
<dbReference type="EMBL" id="CP025544">
    <property type="protein sequence ID" value="AXK60971.1"/>
    <property type="molecule type" value="Genomic_DNA"/>
</dbReference>
<dbReference type="Gene3D" id="3.40.50.1000">
    <property type="entry name" value="HAD superfamily/HAD-like"/>
    <property type="match status" value="1"/>
</dbReference>
<sequence length="263" mass="29583">MKNKIAALLFLSLSYNLDAKITNIFVDVNLLLETCTKAATKEVGIWDSTKYTTYMGKTPNKADYFKSLKNCPAQSDQQTYNEDLVMPPILCDWLLGLQTNSTVKTTIFNHLTKSSLSNIEKTIYKNIATMMVTPKTFVGTQLVKKDVAKMIQKLLQSSQYTVRIIGNWDKESEPFLIKLLQTQLSIDTKNCIFSNKLQQLKPNDGYYSALVCHCNVNPKECLVIDTEKKHVQGAKTIGMTSVLIQGQSASQLKTELGKHKIQV</sequence>
<evidence type="ECO:0000313" key="3">
    <source>
        <dbReference type="Proteomes" id="UP000254834"/>
    </source>
</evidence>
<name>A0A345ZCF4_9BACT</name>
<dbReference type="SUPFAM" id="SSF56784">
    <property type="entry name" value="HAD-like"/>
    <property type="match status" value="1"/>
</dbReference>
<evidence type="ECO:0000256" key="1">
    <source>
        <dbReference type="SAM" id="SignalP"/>
    </source>
</evidence>
<gene>
    <name evidence="2" type="ORF">C0J27_04530</name>
</gene>
<keyword evidence="1" id="KW-0732">Signal</keyword>
<dbReference type="InterPro" id="IPR036412">
    <property type="entry name" value="HAD-like_sf"/>
</dbReference>
<evidence type="ECO:0000313" key="2">
    <source>
        <dbReference type="EMBL" id="AXK60971.1"/>
    </source>
</evidence>
<feature type="chain" id="PRO_5016741243" description="HAD family hydrolase" evidence="1">
    <location>
        <begin position="20"/>
        <end position="263"/>
    </location>
</feature>